<gene>
    <name evidence="5" type="ORF">FHS52_001996</name>
    <name evidence="6" type="ORF">GRI59_09730</name>
</gene>
<dbReference type="InterPro" id="IPR051821">
    <property type="entry name" value="Asp/Asn_beta-hydroxylase"/>
</dbReference>
<dbReference type="PANTHER" id="PTHR46332:SF5">
    <property type="entry name" value="ASPARTATE BETA-HYDROXYLASE DOMAIN CONTAINING 2"/>
    <property type="match status" value="1"/>
</dbReference>
<dbReference type="Proteomes" id="UP000548685">
    <property type="component" value="Unassembled WGS sequence"/>
</dbReference>
<comment type="caution">
    <text evidence="6">The sequence shown here is derived from an EMBL/GenBank/DDBJ whole genome shotgun (WGS) entry which is preliminary data.</text>
</comment>
<comment type="similarity">
    <text evidence="1">Belongs to the aspartyl/asparaginyl beta-hydroxylase family.</text>
</comment>
<evidence type="ECO:0000259" key="4">
    <source>
        <dbReference type="Pfam" id="PF05118"/>
    </source>
</evidence>
<dbReference type="SUPFAM" id="SSF48452">
    <property type="entry name" value="TPR-like"/>
    <property type="match status" value="1"/>
</dbReference>
<sequence>MTLAEPDLAQRLAAADRALASGSLVQARNILEEAARFDPPVMPFWQRLATVRKMAGAPLLAIEAIDRALALSPLDFVNLLMRAHLLDSAGHPDAGEAYGRALAQPRPHPLPPMLVQTIMRAEALWAEHQHSMQRRLGAAVEASGADLTPTERRRAERFATNIARTTRTYHSEATHFAYPGLREAEFHDRAGFSWADELESLTATIRAEMDRVANAPDASLVPYVKYHDSEPLAQWRELNHNRDWTAIHLIERGTNVAANAAHCPETMAFLARMDQPVIPGCGANAMFSLLAPHTHIPPHVGVANFRLLCHLPLIVPKRCWFRVGAETRDFAEGQSWVFDDTIEHEAKNETDRLRVILIFDLWHPDLSPAERSAIQAAVSAAAFPVGAL</sequence>
<dbReference type="Pfam" id="PF05118">
    <property type="entry name" value="Asp_Arg_Hydrox"/>
    <property type="match status" value="1"/>
</dbReference>
<dbReference type="RefSeq" id="WP_160760980.1">
    <property type="nucleotide sequence ID" value="NZ_BAAADZ010000010.1"/>
</dbReference>
<keyword evidence="8" id="KW-1185">Reference proteome</keyword>
<evidence type="ECO:0000256" key="3">
    <source>
        <dbReference type="ARBA" id="ARBA00023002"/>
    </source>
</evidence>
<proteinExistence type="inferred from homology"/>
<evidence type="ECO:0000256" key="2">
    <source>
        <dbReference type="ARBA" id="ARBA00022964"/>
    </source>
</evidence>
<dbReference type="OrthoDB" id="21665at2"/>
<reference evidence="6 7" key="1">
    <citation type="submission" date="2019-12" db="EMBL/GenBank/DDBJ databases">
        <title>Genomic-based taxomic classification of the family Erythrobacteraceae.</title>
        <authorList>
            <person name="Xu L."/>
        </authorList>
    </citation>
    <scope>NUCLEOTIDE SEQUENCE [LARGE SCALE GENOMIC DNA]</scope>
    <source>
        <strain evidence="6 7">JCM 10282</strain>
    </source>
</reference>
<evidence type="ECO:0000313" key="8">
    <source>
        <dbReference type="Proteomes" id="UP000548685"/>
    </source>
</evidence>
<reference evidence="5 8" key="2">
    <citation type="submission" date="2020-08" db="EMBL/GenBank/DDBJ databases">
        <title>Genomic Encyclopedia of Type Strains, Phase IV (KMG-IV): sequencing the most valuable type-strain genomes for metagenomic binning, comparative biology and taxonomic classification.</title>
        <authorList>
            <person name="Goeker M."/>
        </authorList>
    </citation>
    <scope>NUCLEOTIDE SEQUENCE [LARGE SCALE GENOMIC DNA]</scope>
    <source>
        <strain evidence="5 8">DSM 8510</strain>
    </source>
</reference>
<organism evidence="6 7">
    <name type="scientific">Erythrobacter ramosus</name>
    <dbReference type="NCBI Taxonomy" id="35811"/>
    <lineage>
        <taxon>Bacteria</taxon>
        <taxon>Pseudomonadati</taxon>
        <taxon>Pseudomonadota</taxon>
        <taxon>Alphaproteobacteria</taxon>
        <taxon>Sphingomonadales</taxon>
        <taxon>Erythrobacteraceae</taxon>
        <taxon>Erythrobacter/Porphyrobacter group</taxon>
        <taxon>Erythrobacter</taxon>
    </lineage>
</organism>
<accession>A0A6I4UNF9</accession>
<dbReference type="EMBL" id="JACICE010000002">
    <property type="protein sequence ID" value="MBB3776027.1"/>
    <property type="molecule type" value="Genomic_DNA"/>
</dbReference>
<dbReference type="GO" id="GO:0051213">
    <property type="term" value="F:dioxygenase activity"/>
    <property type="evidence" value="ECO:0007669"/>
    <property type="project" value="UniProtKB-KW"/>
</dbReference>
<dbReference type="GO" id="GO:0016020">
    <property type="term" value="C:membrane"/>
    <property type="evidence" value="ECO:0007669"/>
    <property type="project" value="TreeGrafter"/>
</dbReference>
<dbReference type="Gene3D" id="1.25.40.10">
    <property type="entry name" value="Tetratricopeptide repeat domain"/>
    <property type="match status" value="1"/>
</dbReference>
<keyword evidence="2" id="KW-0223">Dioxygenase</keyword>
<keyword evidence="3" id="KW-0560">Oxidoreductase</keyword>
<evidence type="ECO:0000313" key="5">
    <source>
        <dbReference type="EMBL" id="MBB3776027.1"/>
    </source>
</evidence>
<feature type="domain" description="Aspartyl/asparaginy/proline hydroxylase" evidence="4">
    <location>
        <begin position="203"/>
        <end position="364"/>
    </location>
</feature>
<dbReference type="Proteomes" id="UP000430021">
    <property type="component" value="Unassembled WGS sequence"/>
</dbReference>
<dbReference type="AlphaFoldDB" id="A0A6I4UNF9"/>
<dbReference type="Gene3D" id="2.60.120.330">
    <property type="entry name" value="B-lactam Antibiotic, Isopenicillin N Synthase, Chain"/>
    <property type="match status" value="1"/>
</dbReference>
<dbReference type="PANTHER" id="PTHR46332">
    <property type="entry name" value="ASPARTATE BETA-HYDROXYLASE DOMAIN-CONTAINING PROTEIN 2"/>
    <property type="match status" value="1"/>
</dbReference>
<dbReference type="InterPro" id="IPR011990">
    <property type="entry name" value="TPR-like_helical_dom_sf"/>
</dbReference>
<protein>
    <submittedName>
        <fullName evidence="5">Aspartyl/asparaginyl beta-hydroxylase (Cupin superfamily)</fullName>
    </submittedName>
    <submittedName>
        <fullName evidence="6">Aspartyl/asparaginyl beta-hydroxylase domain-containing protein</fullName>
    </submittedName>
</protein>
<dbReference type="EMBL" id="WTYB01000002">
    <property type="protein sequence ID" value="MXP38885.1"/>
    <property type="molecule type" value="Genomic_DNA"/>
</dbReference>
<evidence type="ECO:0000313" key="6">
    <source>
        <dbReference type="EMBL" id="MXP38885.1"/>
    </source>
</evidence>
<dbReference type="InterPro" id="IPR007803">
    <property type="entry name" value="Asp/Arg/Pro-Hydrxlase"/>
</dbReference>
<evidence type="ECO:0000313" key="7">
    <source>
        <dbReference type="Proteomes" id="UP000430021"/>
    </source>
</evidence>
<evidence type="ECO:0000256" key="1">
    <source>
        <dbReference type="ARBA" id="ARBA00007730"/>
    </source>
</evidence>
<dbReference type="SUPFAM" id="SSF51197">
    <property type="entry name" value="Clavaminate synthase-like"/>
    <property type="match status" value="1"/>
</dbReference>
<dbReference type="InterPro" id="IPR027443">
    <property type="entry name" value="IPNS-like_sf"/>
</dbReference>
<name>A0A6I4UNF9_9SPHN</name>